<protein>
    <submittedName>
        <fullName evidence="1">Uncharacterized protein</fullName>
    </submittedName>
</protein>
<gene>
    <name evidence="1" type="ORF">OFUS_LOCUS7062</name>
</gene>
<feature type="non-terminal residue" evidence="1">
    <location>
        <position position="1"/>
    </location>
</feature>
<dbReference type="AlphaFoldDB" id="A0A8J1UR61"/>
<evidence type="ECO:0000313" key="1">
    <source>
        <dbReference type="EMBL" id="CAH1780362.1"/>
    </source>
</evidence>
<dbReference type="OrthoDB" id="6274964at2759"/>
<reference evidence="1" key="1">
    <citation type="submission" date="2022-03" db="EMBL/GenBank/DDBJ databases">
        <authorList>
            <person name="Martin C."/>
        </authorList>
    </citation>
    <scope>NUCLEOTIDE SEQUENCE</scope>
</reference>
<comment type="caution">
    <text evidence="1">The sequence shown here is derived from an EMBL/GenBank/DDBJ whole genome shotgun (WGS) entry which is preliminary data.</text>
</comment>
<name>A0A8J1UR61_OWEFU</name>
<evidence type="ECO:0000313" key="2">
    <source>
        <dbReference type="Proteomes" id="UP000749559"/>
    </source>
</evidence>
<sequence>NFTLGGAIFTEKGQERLINHNISTSCLYTFSPDIENVARRMYLINGRGNQFYANSPAIIWHDGKIYVVLKIWLKNEAYYNSEGPLNFFQDNYLLTQQFNRHMEPLTNASLIGIATPKWQVGDGPIEPRLFRFKNRLLMTFNAGYTSRMKKMRDFTFIWDMDRNILYRPRIIGPRPIGSSRDKHWIPYVTIEKLYFVKNFDPLRVLHCTIDGVNCTCVYILCSGNITKKFVDKDEPLRGGTPMVPYLEPYFISVNHVTLFQDNELSSRYYSIVLTIF</sequence>
<proteinExistence type="predicted"/>
<feature type="non-terminal residue" evidence="1">
    <location>
        <position position="276"/>
    </location>
</feature>
<dbReference type="Proteomes" id="UP000749559">
    <property type="component" value="Unassembled WGS sequence"/>
</dbReference>
<accession>A0A8J1UR61</accession>
<dbReference type="EMBL" id="CAIIXF020000003">
    <property type="protein sequence ID" value="CAH1780362.1"/>
    <property type="molecule type" value="Genomic_DNA"/>
</dbReference>
<organism evidence="1 2">
    <name type="scientific">Owenia fusiformis</name>
    <name type="common">Polychaete worm</name>
    <dbReference type="NCBI Taxonomy" id="6347"/>
    <lineage>
        <taxon>Eukaryota</taxon>
        <taxon>Metazoa</taxon>
        <taxon>Spiralia</taxon>
        <taxon>Lophotrochozoa</taxon>
        <taxon>Annelida</taxon>
        <taxon>Polychaeta</taxon>
        <taxon>Sedentaria</taxon>
        <taxon>Canalipalpata</taxon>
        <taxon>Sabellida</taxon>
        <taxon>Oweniida</taxon>
        <taxon>Oweniidae</taxon>
        <taxon>Owenia</taxon>
    </lineage>
</organism>
<keyword evidence="2" id="KW-1185">Reference proteome</keyword>